<feature type="active site" evidence="9">
    <location>
        <position position="278"/>
    </location>
</feature>
<keyword evidence="4 9" id="KW-0276">Fatty acid metabolism</keyword>
<dbReference type="SUPFAM" id="SSF53901">
    <property type="entry name" value="Thiolase-like"/>
    <property type="match status" value="1"/>
</dbReference>
<feature type="domain" description="Beta-ketoacyl-[acyl-carrier-protein] synthase III C-terminal" evidence="10">
    <location>
        <begin position="262"/>
        <end position="351"/>
    </location>
</feature>
<dbReference type="GO" id="GO:0033818">
    <property type="term" value="F:beta-ketoacyl-acyl-carrier-protein synthase III activity"/>
    <property type="evidence" value="ECO:0007669"/>
    <property type="project" value="UniProtKB-UniRule"/>
</dbReference>
<keyword evidence="3 9" id="KW-0808">Transferase</keyword>
<feature type="active site" evidence="9">
    <location>
        <position position="309"/>
    </location>
</feature>
<accession>A0A2S3ZS08</accession>
<dbReference type="Gene3D" id="3.40.47.10">
    <property type="match status" value="2"/>
</dbReference>
<comment type="pathway">
    <text evidence="9">Lipid metabolism; fatty acid biosynthesis.</text>
</comment>
<evidence type="ECO:0000313" key="13">
    <source>
        <dbReference type="Proteomes" id="UP000237061"/>
    </source>
</evidence>
<evidence type="ECO:0000313" key="12">
    <source>
        <dbReference type="EMBL" id="POH71990.1"/>
    </source>
</evidence>
<feature type="domain" description="Beta-ketoacyl-[acyl-carrier-protein] synthase III N-terminal" evidence="11">
    <location>
        <begin position="118"/>
        <end position="195"/>
    </location>
</feature>
<evidence type="ECO:0000259" key="10">
    <source>
        <dbReference type="Pfam" id="PF08541"/>
    </source>
</evidence>
<dbReference type="InterPro" id="IPR013751">
    <property type="entry name" value="ACP_syn_III_N"/>
</dbReference>
<feature type="region of interest" description="ACP-binding" evidence="9">
    <location>
        <begin position="279"/>
        <end position="283"/>
    </location>
</feature>
<keyword evidence="5 9" id="KW-0443">Lipid metabolism</keyword>
<evidence type="ECO:0000256" key="4">
    <source>
        <dbReference type="ARBA" id="ARBA00022832"/>
    </source>
</evidence>
<dbReference type="InterPro" id="IPR016039">
    <property type="entry name" value="Thiolase-like"/>
</dbReference>
<comment type="similarity">
    <text evidence="1 9">Belongs to the thiolase-like superfamily. FabH family.</text>
</comment>
<keyword evidence="2 9" id="KW-0444">Lipid biosynthesis</keyword>
<evidence type="ECO:0000256" key="2">
    <source>
        <dbReference type="ARBA" id="ARBA00022516"/>
    </source>
</evidence>
<dbReference type="CDD" id="cd00830">
    <property type="entry name" value="KAS_III"/>
    <property type="match status" value="1"/>
</dbReference>
<dbReference type="NCBIfam" id="TIGR00747">
    <property type="entry name" value="fabH"/>
    <property type="match status" value="1"/>
</dbReference>
<comment type="domain">
    <text evidence="9">The last Arg residue of the ACP-binding site is essential for the weak association between ACP/AcpP and FabH.</text>
</comment>
<dbReference type="EC" id="2.3.1.180" evidence="9"/>
<evidence type="ECO:0000256" key="5">
    <source>
        <dbReference type="ARBA" id="ARBA00023098"/>
    </source>
</evidence>
<keyword evidence="7 9" id="KW-0511">Multifunctional enzyme</keyword>
<dbReference type="InterPro" id="IPR013747">
    <property type="entry name" value="ACP_syn_III_C"/>
</dbReference>
<evidence type="ECO:0000259" key="11">
    <source>
        <dbReference type="Pfam" id="PF08545"/>
    </source>
</evidence>
<dbReference type="PANTHER" id="PTHR43091:SF1">
    <property type="entry name" value="BETA-KETOACYL-[ACYL-CARRIER-PROTEIN] SYNTHASE III, CHLOROPLASTIC"/>
    <property type="match status" value="1"/>
</dbReference>
<evidence type="ECO:0000256" key="6">
    <source>
        <dbReference type="ARBA" id="ARBA00023160"/>
    </source>
</evidence>
<dbReference type="GO" id="GO:0006633">
    <property type="term" value="P:fatty acid biosynthetic process"/>
    <property type="evidence" value="ECO:0007669"/>
    <property type="project" value="UniProtKB-UniRule"/>
</dbReference>
<dbReference type="AlphaFoldDB" id="A0A2S3ZS08"/>
<dbReference type="Pfam" id="PF08545">
    <property type="entry name" value="ACP_syn_III"/>
    <property type="match status" value="1"/>
</dbReference>
<organism evidence="12 13">
    <name type="scientific">Arthrobacter glacialis</name>
    <dbReference type="NCBI Taxonomy" id="1664"/>
    <lineage>
        <taxon>Bacteria</taxon>
        <taxon>Bacillati</taxon>
        <taxon>Actinomycetota</taxon>
        <taxon>Actinomycetes</taxon>
        <taxon>Micrococcales</taxon>
        <taxon>Micrococcaceae</taxon>
        <taxon>Arthrobacter</taxon>
    </lineage>
</organism>
<sequence length="353" mass="36996">MSTPTLKQSTLRPGSAILGIGAYRPSVIVSNDDVCQWIDSSDEWIRQRTGIVTRHRAPKDVSVVDMAVGAGAEAIKRAGIEPSQIGAVLVSTVTHPYATPSAAALIADKLGCTPAPAFDISAACAGYCYGVAQGDSLVRSGTAEYVLVIGVEKLSDVIDNHERTISFLLGDGAGAVVIGPSDEPGISPTVWGSDGGKWDTIGMTHSQLDIRDFSEQAMKGDGVDLAAADEAHASLWPTLRQDGQTVFRWAVWEMAKVAKAALESAGITAADLGAFVPHQANMRIIDELAKQLKLPEHVIIGRDIADAGNTSAASIPLATHRLLTENPELSGKLSLQIGFGAGLVFGAQVVRLP</sequence>
<keyword evidence="8 9" id="KW-0012">Acyltransferase</keyword>
<dbReference type="NCBIfam" id="NF006829">
    <property type="entry name" value="PRK09352.1"/>
    <property type="match status" value="1"/>
</dbReference>
<dbReference type="HAMAP" id="MF_01815">
    <property type="entry name" value="FabH"/>
    <property type="match status" value="1"/>
</dbReference>
<evidence type="ECO:0000256" key="8">
    <source>
        <dbReference type="ARBA" id="ARBA00023315"/>
    </source>
</evidence>
<dbReference type="RefSeq" id="WP_103467289.1">
    <property type="nucleotide sequence ID" value="NZ_PPXC01000019.1"/>
</dbReference>
<dbReference type="UniPathway" id="UPA00094"/>
<evidence type="ECO:0000256" key="9">
    <source>
        <dbReference type="HAMAP-Rule" id="MF_01815"/>
    </source>
</evidence>
<evidence type="ECO:0000256" key="7">
    <source>
        <dbReference type="ARBA" id="ARBA00023268"/>
    </source>
</evidence>
<dbReference type="Proteomes" id="UP000237061">
    <property type="component" value="Unassembled WGS sequence"/>
</dbReference>
<name>A0A2S3ZS08_ARTGL</name>
<evidence type="ECO:0000256" key="1">
    <source>
        <dbReference type="ARBA" id="ARBA00008642"/>
    </source>
</evidence>
<proteinExistence type="inferred from homology"/>
<comment type="subcellular location">
    <subcellularLocation>
        <location evidence="9">Cytoplasm</location>
    </subcellularLocation>
</comment>
<dbReference type="PANTHER" id="PTHR43091">
    <property type="entry name" value="3-OXOACYL-[ACYL-CARRIER-PROTEIN] SYNTHASE"/>
    <property type="match status" value="1"/>
</dbReference>
<evidence type="ECO:0000256" key="3">
    <source>
        <dbReference type="ARBA" id="ARBA00022679"/>
    </source>
</evidence>
<protein>
    <recommendedName>
        <fullName evidence="9">Beta-ketoacyl-[acyl-carrier-protein] synthase III</fullName>
        <shortName evidence="9">Beta-ketoacyl-ACP synthase III</shortName>
        <shortName evidence="9">KAS III</shortName>
        <ecNumber evidence="9">2.3.1.180</ecNumber>
    </recommendedName>
    <alternativeName>
        <fullName evidence="9">3-oxoacyl-[acyl-carrier-protein] synthase 3</fullName>
    </alternativeName>
    <alternativeName>
        <fullName evidence="9">3-oxoacyl-[acyl-carrier-protein] synthase III</fullName>
    </alternativeName>
</protein>
<keyword evidence="9" id="KW-0963">Cytoplasm</keyword>
<keyword evidence="13" id="KW-1185">Reference proteome</keyword>
<comment type="caution">
    <text evidence="12">The sequence shown here is derived from an EMBL/GenBank/DDBJ whole genome shotgun (WGS) entry which is preliminary data.</text>
</comment>
<reference evidence="12 13" key="1">
    <citation type="submission" date="2018-01" db="EMBL/GenBank/DDBJ databases">
        <title>Arthrobacter sp. nov., from glaciers in China.</title>
        <authorList>
            <person name="Liu Q."/>
            <person name="Xin Y.-H."/>
        </authorList>
    </citation>
    <scope>NUCLEOTIDE SEQUENCE [LARGE SCALE GENOMIC DNA]</scope>
    <source>
        <strain evidence="12 13">HLT2-12-2</strain>
    </source>
</reference>
<dbReference type="InterPro" id="IPR004655">
    <property type="entry name" value="FabH"/>
</dbReference>
<dbReference type="GO" id="GO:0004315">
    <property type="term" value="F:3-oxoacyl-[acyl-carrier-protein] synthase activity"/>
    <property type="evidence" value="ECO:0007669"/>
    <property type="project" value="InterPro"/>
</dbReference>
<comment type="function">
    <text evidence="9">Catalyzes the condensation reaction of fatty acid synthesis by the addition to an acyl acceptor of two carbons from malonyl-ACP. Catalyzes the first condensation reaction which initiates fatty acid synthesis and may therefore play a role in governing the total rate of fatty acid production. Possesses both acetoacetyl-ACP synthase and acetyl transacylase activities. Its substrate specificity determines the biosynthesis of branched-chain and/or straight-chain of fatty acids.</text>
</comment>
<comment type="subunit">
    <text evidence="9">Homodimer.</text>
</comment>
<comment type="catalytic activity">
    <reaction evidence="9">
        <text>malonyl-[ACP] + acetyl-CoA + H(+) = 3-oxobutanoyl-[ACP] + CO2 + CoA</text>
        <dbReference type="Rhea" id="RHEA:12080"/>
        <dbReference type="Rhea" id="RHEA-COMP:9623"/>
        <dbReference type="Rhea" id="RHEA-COMP:9625"/>
        <dbReference type="ChEBI" id="CHEBI:15378"/>
        <dbReference type="ChEBI" id="CHEBI:16526"/>
        <dbReference type="ChEBI" id="CHEBI:57287"/>
        <dbReference type="ChEBI" id="CHEBI:57288"/>
        <dbReference type="ChEBI" id="CHEBI:78449"/>
        <dbReference type="ChEBI" id="CHEBI:78450"/>
        <dbReference type="EC" id="2.3.1.180"/>
    </reaction>
</comment>
<feature type="active site" evidence="9">
    <location>
        <position position="124"/>
    </location>
</feature>
<dbReference type="GO" id="GO:0005737">
    <property type="term" value="C:cytoplasm"/>
    <property type="evidence" value="ECO:0007669"/>
    <property type="project" value="UniProtKB-SubCell"/>
</dbReference>
<dbReference type="Pfam" id="PF08541">
    <property type="entry name" value="ACP_syn_III_C"/>
    <property type="match status" value="1"/>
</dbReference>
<gene>
    <name evidence="9" type="primary">fabH</name>
    <name evidence="12" type="ORF">CVS27_18345</name>
</gene>
<dbReference type="EMBL" id="PPXC01000019">
    <property type="protein sequence ID" value="POH71990.1"/>
    <property type="molecule type" value="Genomic_DNA"/>
</dbReference>
<keyword evidence="6 9" id="KW-0275">Fatty acid biosynthesis</keyword>